<dbReference type="AlphaFoldDB" id="A0AAV8RTW6"/>
<feature type="compositionally biased region" description="Pro residues" evidence="1">
    <location>
        <begin position="16"/>
        <end position="28"/>
    </location>
</feature>
<accession>A0AAV8RTW6</accession>
<dbReference type="Proteomes" id="UP001222027">
    <property type="component" value="Unassembled WGS sequence"/>
</dbReference>
<sequence>MSRIPSTPPASSSRSPPGPWSPPPPLALMPPRSLFVKCTKKELLENWDDLLPPNYAPAVPPEKAFPMTTITSGRSSTSKLDVVDLYHLNANHDKDKHPETVKPSKAFDSVECSQTVTMKETEKKRSNSHVRSLTSFESGSILPAAAGFFWKVFL</sequence>
<reference evidence="2 3" key="1">
    <citation type="submission" date="2022-12" db="EMBL/GenBank/DDBJ databases">
        <title>Chromosome-scale assembly of the Ensete ventricosum genome.</title>
        <authorList>
            <person name="Dussert Y."/>
            <person name="Stocks J."/>
            <person name="Wendawek A."/>
            <person name="Woldeyes F."/>
            <person name="Nichols R.A."/>
            <person name="Borrell J.S."/>
        </authorList>
    </citation>
    <scope>NUCLEOTIDE SEQUENCE [LARGE SCALE GENOMIC DNA]</scope>
    <source>
        <strain evidence="3">cv. Maze</strain>
        <tissue evidence="2">Seeds</tissue>
    </source>
</reference>
<dbReference type="EMBL" id="JAQQAF010000002">
    <property type="protein sequence ID" value="KAJ8505920.1"/>
    <property type="molecule type" value="Genomic_DNA"/>
</dbReference>
<comment type="caution">
    <text evidence="2">The sequence shown here is derived from an EMBL/GenBank/DDBJ whole genome shotgun (WGS) entry which is preliminary data.</text>
</comment>
<feature type="compositionally biased region" description="Low complexity" evidence="1">
    <location>
        <begin position="1"/>
        <end position="15"/>
    </location>
</feature>
<proteinExistence type="predicted"/>
<name>A0AAV8RTW6_ENSVE</name>
<evidence type="ECO:0000313" key="3">
    <source>
        <dbReference type="Proteomes" id="UP001222027"/>
    </source>
</evidence>
<evidence type="ECO:0000313" key="2">
    <source>
        <dbReference type="EMBL" id="KAJ8505920.1"/>
    </source>
</evidence>
<keyword evidence="3" id="KW-1185">Reference proteome</keyword>
<feature type="region of interest" description="Disordered" evidence="1">
    <location>
        <begin position="1"/>
        <end position="28"/>
    </location>
</feature>
<organism evidence="2 3">
    <name type="scientific">Ensete ventricosum</name>
    <name type="common">Abyssinian banana</name>
    <name type="synonym">Musa ensete</name>
    <dbReference type="NCBI Taxonomy" id="4639"/>
    <lineage>
        <taxon>Eukaryota</taxon>
        <taxon>Viridiplantae</taxon>
        <taxon>Streptophyta</taxon>
        <taxon>Embryophyta</taxon>
        <taxon>Tracheophyta</taxon>
        <taxon>Spermatophyta</taxon>
        <taxon>Magnoliopsida</taxon>
        <taxon>Liliopsida</taxon>
        <taxon>Zingiberales</taxon>
        <taxon>Musaceae</taxon>
        <taxon>Ensete</taxon>
    </lineage>
</organism>
<protein>
    <submittedName>
        <fullName evidence="2">Uncharacterized protein</fullName>
    </submittedName>
</protein>
<gene>
    <name evidence="2" type="ORF">OPV22_006806</name>
</gene>
<evidence type="ECO:0000256" key="1">
    <source>
        <dbReference type="SAM" id="MobiDB-lite"/>
    </source>
</evidence>